<dbReference type="Pfam" id="PF12710">
    <property type="entry name" value="HAD"/>
    <property type="match status" value="1"/>
</dbReference>
<dbReference type="AlphaFoldDB" id="A0A6A5XCY3"/>
<dbReference type="InterPro" id="IPR000836">
    <property type="entry name" value="PRTase_dom"/>
</dbReference>
<dbReference type="InterPro" id="IPR029057">
    <property type="entry name" value="PRTase-like"/>
</dbReference>
<evidence type="ECO:0000259" key="1">
    <source>
        <dbReference type="Pfam" id="PF14681"/>
    </source>
</evidence>
<dbReference type="RefSeq" id="XP_033379177.1">
    <property type="nucleotide sequence ID" value="XM_033530620.1"/>
</dbReference>
<dbReference type="Pfam" id="PF13207">
    <property type="entry name" value="AAA_17"/>
    <property type="match status" value="1"/>
</dbReference>
<protein>
    <recommendedName>
        <fullName evidence="1">Phosphoribosyltransferase domain-containing protein</fullName>
    </recommendedName>
</protein>
<dbReference type="PANTHER" id="PTHR43344:SF20">
    <property type="entry name" value="URACIL PHOSPHORIBOSYLTRANSFERASE"/>
    <property type="match status" value="1"/>
</dbReference>
<name>A0A6A5XCY3_9PLEO</name>
<dbReference type="GO" id="GO:0005737">
    <property type="term" value="C:cytoplasm"/>
    <property type="evidence" value="ECO:0007669"/>
    <property type="project" value="TreeGrafter"/>
</dbReference>
<dbReference type="GO" id="GO:0000287">
    <property type="term" value="F:magnesium ion binding"/>
    <property type="evidence" value="ECO:0007669"/>
    <property type="project" value="TreeGrafter"/>
</dbReference>
<dbReference type="Gene3D" id="3.40.50.1000">
    <property type="entry name" value="HAD superfamily/HAD-like"/>
    <property type="match status" value="1"/>
</dbReference>
<dbReference type="EMBL" id="ML978075">
    <property type="protein sequence ID" value="KAF2010838.1"/>
    <property type="molecule type" value="Genomic_DNA"/>
</dbReference>
<dbReference type="GeneID" id="54288017"/>
<dbReference type="SUPFAM" id="SSF53271">
    <property type="entry name" value="PRTase-like"/>
    <property type="match status" value="1"/>
</dbReference>
<dbReference type="InterPro" id="IPR023214">
    <property type="entry name" value="HAD_sf"/>
</dbReference>
<dbReference type="Gene3D" id="3.40.50.2020">
    <property type="match status" value="1"/>
</dbReference>
<dbReference type="Gene3D" id="3.40.50.300">
    <property type="entry name" value="P-loop containing nucleotide triphosphate hydrolases"/>
    <property type="match status" value="1"/>
</dbReference>
<sequence>MKLSPDFEPMPFNTRTPRNDQAVVVGIYGVPGCGKTYLLRQLKQLLQQESFTFHDGSEVIANIVPGGLDAFQKQNEQEQMHWRGVAIDRIKQECVESGRTAVVAGHLMLWPEEEEKSQLVQLCREHGILLSIMPPLPALPDFVSALLRDFRHHTEGDNLRKAELALDGAIAAGSGSLNTLLVLDADRTLTAEDTGALFWEKLRLSRHTAKEQCPLKALFSSKLAYTHTAFRQAVLLYEEATNDQEYNAICQDVASTVIIHPEFVSLLQMQAGHNHVGAVVISCGLRRVWEIVLERAGLSQTVGVIAGGRISDGYVVTETVKAALVARSQQIHKLYVWAFGDSPLDMAMLRTADRAVVVSGDEGSRSKSMDAALQDAIENHKLSAHQALLPSYASPRLSTDKLPLIELTDGDFIAAVFGTSHSRAPPQILHMTDRHAAKMLMTPMRDATVSGPSLRVAHVQAGRFLAHHLVAEMIGIEEYPIPHVQGHNTSGFRLLHERQTLIVALMRGGEPMAFGVNDAFPLAMFLHASCPEDITRDSVRGRLTVILVDSVVNSGKTVLQFVQYIRSLHATIRIVIVAGVVQAQCMSQGLEPLCGDVQLNLVALRLSDNKFTGSGTTDTGNRLYNTTHLA</sequence>
<dbReference type="OrthoDB" id="5416609at2759"/>
<dbReference type="GO" id="GO:0006564">
    <property type="term" value="P:L-serine biosynthetic process"/>
    <property type="evidence" value="ECO:0007669"/>
    <property type="project" value="TreeGrafter"/>
</dbReference>
<dbReference type="SUPFAM" id="SSF52540">
    <property type="entry name" value="P-loop containing nucleoside triphosphate hydrolases"/>
    <property type="match status" value="1"/>
</dbReference>
<dbReference type="InterPro" id="IPR050582">
    <property type="entry name" value="HAD-like_SerB"/>
</dbReference>
<gene>
    <name evidence="2" type="ORF">BU24DRAFT_444083</name>
</gene>
<keyword evidence="3" id="KW-1185">Reference proteome</keyword>
<accession>A0A6A5XCY3</accession>
<dbReference type="InterPro" id="IPR036412">
    <property type="entry name" value="HAD-like_sf"/>
</dbReference>
<reference evidence="2" key="1">
    <citation type="journal article" date="2020" name="Stud. Mycol.">
        <title>101 Dothideomycetes genomes: a test case for predicting lifestyles and emergence of pathogens.</title>
        <authorList>
            <person name="Haridas S."/>
            <person name="Albert R."/>
            <person name="Binder M."/>
            <person name="Bloem J."/>
            <person name="Labutti K."/>
            <person name="Salamov A."/>
            <person name="Andreopoulos B."/>
            <person name="Baker S."/>
            <person name="Barry K."/>
            <person name="Bills G."/>
            <person name="Bluhm B."/>
            <person name="Cannon C."/>
            <person name="Castanera R."/>
            <person name="Culley D."/>
            <person name="Daum C."/>
            <person name="Ezra D."/>
            <person name="Gonzalez J."/>
            <person name="Henrissat B."/>
            <person name="Kuo A."/>
            <person name="Liang C."/>
            <person name="Lipzen A."/>
            <person name="Lutzoni F."/>
            <person name="Magnuson J."/>
            <person name="Mondo S."/>
            <person name="Nolan M."/>
            <person name="Ohm R."/>
            <person name="Pangilinan J."/>
            <person name="Park H.-J."/>
            <person name="Ramirez L."/>
            <person name="Alfaro M."/>
            <person name="Sun H."/>
            <person name="Tritt A."/>
            <person name="Yoshinaga Y."/>
            <person name="Zwiers L.-H."/>
            <person name="Turgeon B."/>
            <person name="Goodwin S."/>
            <person name="Spatafora J."/>
            <person name="Crous P."/>
            <person name="Grigoriev I."/>
        </authorList>
    </citation>
    <scope>NUCLEOTIDE SEQUENCE</scope>
    <source>
        <strain evidence="2">CBS 175.79</strain>
    </source>
</reference>
<dbReference type="InterPro" id="IPR027417">
    <property type="entry name" value="P-loop_NTPase"/>
</dbReference>
<organism evidence="2 3">
    <name type="scientific">Aaosphaeria arxii CBS 175.79</name>
    <dbReference type="NCBI Taxonomy" id="1450172"/>
    <lineage>
        <taxon>Eukaryota</taxon>
        <taxon>Fungi</taxon>
        <taxon>Dikarya</taxon>
        <taxon>Ascomycota</taxon>
        <taxon>Pezizomycotina</taxon>
        <taxon>Dothideomycetes</taxon>
        <taxon>Pleosporomycetidae</taxon>
        <taxon>Pleosporales</taxon>
        <taxon>Pleosporales incertae sedis</taxon>
        <taxon>Aaosphaeria</taxon>
    </lineage>
</organism>
<dbReference type="Pfam" id="PF14681">
    <property type="entry name" value="UPRTase"/>
    <property type="match status" value="1"/>
</dbReference>
<dbReference type="GO" id="GO:0036424">
    <property type="term" value="F:L-phosphoserine phosphatase activity"/>
    <property type="evidence" value="ECO:0007669"/>
    <property type="project" value="TreeGrafter"/>
</dbReference>
<feature type="domain" description="Phosphoribosyltransferase" evidence="1">
    <location>
        <begin position="432"/>
        <end position="626"/>
    </location>
</feature>
<evidence type="ECO:0000313" key="2">
    <source>
        <dbReference type="EMBL" id="KAF2010838.1"/>
    </source>
</evidence>
<evidence type="ECO:0000313" key="3">
    <source>
        <dbReference type="Proteomes" id="UP000799778"/>
    </source>
</evidence>
<proteinExistence type="predicted"/>
<dbReference type="CDD" id="cd06223">
    <property type="entry name" value="PRTases_typeI"/>
    <property type="match status" value="1"/>
</dbReference>
<dbReference type="Proteomes" id="UP000799778">
    <property type="component" value="Unassembled WGS sequence"/>
</dbReference>
<dbReference type="SUPFAM" id="SSF56784">
    <property type="entry name" value="HAD-like"/>
    <property type="match status" value="1"/>
</dbReference>
<dbReference type="PANTHER" id="PTHR43344">
    <property type="entry name" value="PHOSPHOSERINE PHOSPHATASE"/>
    <property type="match status" value="1"/>
</dbReference>